<proteinExistence type="predicted"/>
<dbReference type="RefSeq" id="XP_047758934.1">
    <property type="nucleotide sequence ID" value="XM_047902103.1"/>
</dbReference>
<protein>
    <submittedName>
        <fullName evidence="2">Uncharacterized protein</fullName>
    </submittedName>
</protein>
<organism evidence="2 3">
    <name type="scientific">Passalora fulva</name>
    <name type="common">Tomato leaf mold</name>
    <name type="synonym">Cladosporium fulvum</name>
    <dbReference type="NCBI Taxonomy" id="5499"/>
    <lineage>
        <taxon>Eukaryota</taxon>
        <taxon>Fungi</taxon>
        <taxon>Dikarya</taxon>
        <taxon>Ascomycota</taxon>
        <taxon>Pezizomycotina</taxon>
        <taxon>Dothideomycetes</taxon>
        <taxon>Dothideomycetidae</taxon>
        <taxon>Mycosphaerellales</taxon>
        <taxon>Mycosphaerellaceae</taxon>
        <taxon>Fulvia</taxon>
    </lineage>
</organism>
<keyword evidence="3" id="KW-1185">Reference proteome</keyword>
<feature type="compositionally biased region" description="Basic residues" evidence="1">
    <location>
        <begin position="1"/>
        <end position="10"/>
    </location>
</feature>
<evidence type="ECO:0000313" key="3">
    <source>
        <dbReference type="Proteomes" id="UP000756132"/>
    </source>
</evidence>
<reference evidence="2" key="2">
    <citation type="journal article" date="2022" name="Microb. Genom.">
        <title>A chromosome-scale genome assembly of the tomato pathogen Cladosporium fulvum reveals a compartmentalized genome architecture and the presence of a dispensable chromosome.</title>
        <authorList>
            <person name="Zaccaron A.Z."/>
            <person name="Chen L.H."/>
            <person name="Samaras A."/>
            <person name="Stergiopoulos I."/>
        </authorList>
    </citation>
    <scope>NUCLEOTIDE SEQUENCE</scope>
    <source>
        <strain evidence="2">Race5_Kim</strain>
    </source>
</reference>
<sequence length="374" mass="41409">MSSSSLKRKANSPPDNPPVRKKSSVSVMAAAVAYGGSIKVAKKSRPGPALRESTSNLALAKIEQRGPLKEFGPWEKASTANRRGRTLRRRESVLTGHGMPLRPGLELAGTQLQTLKGADIASIREVILLPTSLAVIKPNWPFCFDINCTPQLGPALPDHIAEDLYQKYVCSSPLLRPGRLPYYHIGTTTIGFRLHFYLILPNAGGPPHAANTGHLTDEALQLLFDHCVCPALQAAEPKRRGFGSWMQAMNEANLKPLKSRKRSAAPEMQEERIHCFHLSSIWEAIESCDDENVQDLLQGGMLVAYGDVEGHTWHEGWKPTWAGWKKDWEAAVEKKYLIEESRISVSMELGVGMSEDGMKGGGQMSRYERNRARH</sequence>
<dbReference type="OrthoDB" id="3633490at2759"/>
<dbReference type="EMBL" id="CP090164">
    <property type="protein sequence ID" value="UJO14568.1"/>
    <property type="molecule type" value="Genomic_DNA"/>
</dbReference>
<evidence type="ECO:0000256" key="1">
    <source>
        <dbReference type="SAM" id="MobiDB-lite"/>
    </source>
</evidence>
<dbReference type="GeneID" id="71982833"/>
<dbReference type="Proteomes" id="UP000756132">
    <property type="component" value="Chromosome 2"/>
</dbReference>
<evidence type="ECO:0000313" key="2">
    <source>
        <dbReference type="EMBL" id="UJO14568.1"/>
    </source>
</evidence>
<reference evidence="2" key="1">
    <citation type="submission" date="2021-12" db="EMBL/GenBank/DDBJ databases">
        <authorList>
            <person name="Zaccaron A."/>
            <person name="Stergiopoulos I."/>
        </authorList>
    </citation>
    <scope>NUCLEOTIDE SEQUENCE</scope>
    <source>
        <strain evidence="2">Race5_Kim</strain>
    </source>
</reference>
<accession>A0A9Q8LBW5</accession>
<dbReference type="KEGG" id="ffu:CLAFUR5_02955"/>
<gene>
    <name evidence="2" type="ORF">CLAFUR5_02955</name>
</gene>
<dbReference type="AlphaFoldDB" id="A0A9Q8LBW5"/>
<feature type="region of interest" description="Disordered" evidence="1">
    <location>
        <begin position="354"/>
        <end position="374"/>
    </location>
</feature>
<feature type="region of interest" description="Disordered" evidence="1">
    <location>
        <begin position="1"/>
        <end position="25"/>
    </location>
</feature>
<name>A0A9Q8LBW5_PASFU</name>